<feature type="transmembrane region" description="Helical" evidence="1">
    <location>
        <begin position="14"/>
        <end position="38"/>
    </location>
</feature>
<organism evidence="2 3">
    <name type="scientific">Blastococcus colisei</name>
    <dbReference type="NCBI Taxonomy" id="1564162"/>
    <lineage>
        <taxon>Bacteria</taxon>
        <taxon>Bacillati</taxon>
        <taxon>Actinomycetota</taxon>
        <taxon>Actinomycetes</taxon>
        <taxon>Geodermatophilales</taxon>
        <taxon>Geodermatophilaceae</taxon>
        <taxon>Blastococcus</taxon>
    </lineage>
</organism>
<dbReference type="RefSeq" id="WP_142023750.1">
    <property type="nucleotide sequence ID" value="NZ_VFQE01000001.1"/>
</dbReference>
<evidence type="ECO:0000313" key="3">
    <source>
        <dbReference type="Proteomes" id="UP000319865"/>
    </source>
</evidence>
<sequence length="69" mass="7383">MDGRAPWSDRRRRVLLGLALGTVAGAALVVAVLLLLSTPDDLRGLWWPATALCTVWTAAAARAARRTDV</sequence>
<dbReference type="Proteomes" id="UP000319865">
    <property type="component" value="Unassembled WGS sequence"/>
</dbReference>
<name>A0A543PA37_9ACTN</name>
<dbReference type="EMBL" id="VFQE01000001">
    <property type="protein sequence ID" value="TQN40946.1"/>
    <property type="molecule type" value="Genomic_DNA"/>
</dbReference>
<comment type="caution">
    <text evidence="2">The sequence shown here is derived from an EMBL/GenBank/DDBJ whole genome shotgun (WGS) entry which is preliminary data.</text>
</comment>
<protein>
    <submittedName>
        <fullName evidence="2">Uncharacterized protein</fullName>
    </submittedName>
</protein>
<gene>
    <name evidence="2" type="ORF">FHU33_0298</name>
</gene>
<keyword evidence="3" id="KW-1185">Reference proteome</keyword>
<dbReference type="AlphaFoldDB" id="A0A543PA37"/>
<evidence type="ECO:0000256" key="1">
    <source>
        <dbReference type="SAM" id="Phobius"/>
    </source>
</evidence>
<keyword evidence="1" id="KW-0472">Membrane</keyword>
<keyword evidence="1" id="KW-0812">Transmembrane</keyword>
<accession>A0A543PA37</accession>
<reference evidence="2 3" key="1">
    <citation type="submission" date="2019-06" db="EMBL/GenBank/DDBJ databases">
        <title>Sequencing the genomes of 1000 actinobacteria strains.</title>
        <authorList>
            <person name="Klenk H.-P."/>
        </authorList>
    </citation>
    <scope>NUCLEOTIDE SEQUENCE [LARGE SCALE GENOMIC DNA]</scope>
    <source>
        <strain evidence="2 3">DSM 46837</strain>
    </source>
</reference>
<evidence type="ECO:0000313" key="2">
    <source>
        <dbReference type="EMBL" id="TQN40946.1"/>
    </source>
</evidence>
<proteinExistence type="predicted"/>
<keyword evidence="1" id="KW-1133">Transmembrane helix</keyword>
<feature type="transmembrane region" description="Helical" evidence="1">
    <location>
        <begin position="44"/>
        <end position="64"/>
    </location>
</feature>